<reference evidence="1 2" key="1">
    <citation type="submission" date="2018-08" db="EMBL/GenBank/DDBJ databases">
        <title>Recombination of ecologically and evolutionarily significant loci maintains genetic cohesion in the Pseudomonas syringae species complex.</title>
        <authorList>
            <person name="Dillon M."/>
            <person name="Thakur S."/>
            <person name="Almeida R.N.D."/>
            <person name="Weir B.S."/>
            <person name="Guttman D.S."/>
        </authorList>
    </citation>
    <scope>NUCLEOTIDE SEQUENCE [LARGE SCALE GENOMIC DNA]</scope>
    <source>
        <strain evidence="1 2">88_10</strain>
    </source>
</reference>
<accession>A0A3M2X1C4</accession>
<evidence type="ECO:0000313" key="1">
    <source>
        <dbReference type="EMBL" id="RML57175.1"/>
    </source>
</evidence>
<dbReference type="Proteomes" id="UP000282378">
    <property type="component" value="Unassembled WGS sequence"/>
</dbReference>
<dbReference type="EMBL" id="RBNL01003153">
    <property type="protein sequence ID" value="RML57175.1"/>
    <property type="molecule type" value="Genomic_DNA"/>
</dbReference>
<comment type="caution">
    <text evidence="1">The sequence shown here is derived from an EMBL/GenBank/DDBJ whole genome shotgun (WGS) entry which is preliminary data.</text>
</comment>
<evidence type="ECO:0000313" key="2">
    <source>
        <dbReference type="Proteomes" id="UP000282378"/>
    </source>
</evidence>
<gene>
    <name evidence="1" type="ORF">APX70_200196</name>
</gene>
<sequence length="137" mass="13486">MDTASGIVGGVGSYAGMMAVPPACVGVVTCALPAGLGLLGTQQLVGACDLGSQINSDFTSDQLGRVEAAFNLDTFPGESSITKDLAASAGHQLSEASADACLSLAVGVNLRRKSGACSATCVAGRGELAPGSIEHLC</sequence>
<dbReference type="AlphaFoldDB" id="A0A3M2X1C4"/>
<organism evidence="1 2">
    <name type="scientific">Pseudomonas syringae pv. maculicola</name>
    <dbReference type="NCBI Taxonomy" id="59511"/>
    <lineage>
        <taxon>Bacteria</taxon>
        <taxon>Pseudomonadati</taxon>
        <taxon>Pseudomonadota</taxon>
        <taxon>Gammaproteobacteria</taxon>
        <taxon>Pseudomonadales</taxon>
        <taxon>Pseudomonadaceae</taxon>
        <taxon>Pseudomonas</taxon>
    </lineage>
</organism>
<name>A0A3M2X1C4_PSEYM</name>
<proteinExistence type="predicted"/>
<protein>
    <submittedName>
        <fullName evidence="1">Uncharacterized protein</fullName>
    </submittedName>
</protein>